<protein>
    <submittedName>
        <fullName evidence="3">Sigma factor regulatory membrane protein FecR-like</fullName>
    </submittedName>
</protein>
<feature type="domain" description="FecR protein" evidence="2">
    <location>
        <begin position="117"/>
        <end position="205"/>
    </location>
</feature>
<name>A0AA86DXN5_SULMK</name>
<dbReference type="KEGG" id="smul:SMUL_0946"/>
<reference evidence="3 4" key="1">
    <citation type="journal article" date="2014" name="Environ. Microbiol.">
        <title>Insights into organohalide respiration and the versatile catabolism of Sulfurospirillum multivorans gained from comparative genomics and physiological studies.</title>
        <authorList>
            <person name="Goris T."/>
            <person name="Schubert T."/>
            <person name="Gadkari J."/>
            <person name="Wubet T."/>
            <person name="Tarkka M."/>
            <person name="Buscot F."/>
            <person name="Adrian L."/>
            <person name="Diekert G."/>
        </authorList>
    </citation>
    <scope>NUCLEOTIDE SEQUENCE [LARGE SCALE GENOMIC DNA]</scope>
    <source>
        <strain evidence="4">DM 12446 / JCM 15788 / NBRC 109480</strain>
    </source>
</reference>
<proteinExistence type="predicted"/>
<gene>
    <name evidence="3" type="ORF">SMUL_0946</name>
</gene>
<dbReference type="GO" id="GO:0016989">
    <property type="term" value="F:sigma factor antagonist activity"/>
    <property type="evidence" value="ECO:0007669"/>
    <property type="project" value="TreeGrafter"/>
</dbReference>
<evidence type="ECO:0000313" key="4">
    <source>
        <dbReference type="Proteomes" id="UP000019322"/>
    </source>
</evidence>
<dbReference type="RefSeq" id="WP_025344109.1">
    <property type="nucleotide sequence ID" value="NZ_CP007201.1"/>
</dbReference>
<dbReference type="PIRSF" id="PIRSF018266">
    <property type="entry name" value="FecR"/>
    <property type="match status" value="1"/>
</dbReference>
<organism evidence="3 4">
    <name type="scientific">Sulfurospirillum multivorans (strain DM 12446 / JCM 15788 / NBRC 109480)</name>
    <dbReference type="NCBI Taxonomy" id="1150621"/>
    <lineage>
        <taxon>Bacteria</taxon>
        <taxon>Pseudomonadati</taxon>
        <taxon>Campylobacterota</taxon>
        <taxon>Epsilonproteobacteria</taxon>
        <taxon>Campylobacterales</taxon>
        <taxon>Sulfurospirillaceae</taxon>
        <taxon>Sulfurospirillum</taxon>
    </lineage>
</organism>
<dbReference type="AlphaFoldDB" id="A0AA86DXN5"/>
<dbReference type="Gene3D" id="3.55.50.30">
    <property type="match status" value="1"/>
</dbReference>
<keyword evidence="1" id="KW-1133">Transmembrane helix</keyword>
<dbReference type="EMBL" id="CP007201">
    <property type="protein sequence ID" value="AHJ12213.1"/>
    <property type="molecule type" value="Genomic_DNA"/>
</dbReference>
<dbReference type="Proteomes" id="UP000019322">
    <property type="component" value="Chromosome"/>
</dbReference>
<accession>A0AA86DXN5</accession>
<dbReference type="Pfam" id="PF04773">
    <property type="entry name" value="FecR"/>
    <property type="match status" value="1"/>
</dbReference>
<keyword evidence="1" id="KW-0472">Membrane</keyword>
<dbReference type="PANTHER" id="PTHR30273:SF2">
    <property type="entry name" value="PROTEIN FECR"/>
    <property type="match status" value="1"/>
</dbReference>
<evidence type="ECO:0000256" key="1">
    <source>
        <dbReference type="SAM" id="Phobius"/>
    </source>
</evidence>
<dbReference type="PANTHER" id="PTHR30273">
    <property type="entry name" value="PERIPLASMIC SIGNAL SENSOR AND SIGMA FACTOR ACTIVATOR FECR-RELATED"/>
    <property type="match status" value="1"/>
</dbReference>
<dbReference type="Gene3D" id="2.60.120.1440">
    <property type="match status" value="1"/>
</dbReference>
<evidence type="ECO:0000259" key="2">
    <source>
        <dbReference type="Pfam" id="PF04773"/>
    </source>
</evidence>
<evidence type="ECO:0000313" key="3">
    <source>
        <dbReference type="EMBL" id="AHJ12213.1"/>
    </source>
</evidence>
<feature type="transmembrane region" description="Helical" evidence="1">
    <location>
        <begin position="82"/>
        <end position="105"/>
    </location>
</feature>
<sequence length="319" mass="36510">MSIQENIQHQARLWLSKQSEGENLQTDSTFLAWIACDARHHEAFQDEKKLLQEVHALPQAFLDDLKREVRHTREVRNTKPLFLRYIAPLAVAACTLCVVYFTLFYDRITFSEQYVATNKVHNDILLPDTSKIALDANTSIDVTYFKSKRLVKLSRGKAIFDVFPNQTAPFIIQTDRVNIKVLGTKFEVQNFENLLQINVKEGKVEVSALNHNDKPIALVTKGESLSFNLVTQHIDLQKINAQKVGEWQQGKYTFYQASLKEVFNEFAKHLDITVYLDTRVAALPISGNFDVHRLDAFLDALPLIHPVMIEKSATKIVIK</sequence>
<dbReference type="InterPro" id="IPR006860">
    <property type="entry name" value="FecR"/>
</dbReference>
<keyword evidence="1" id="KW-0812">Transmembrane</keyword>
<dbReference type="InterPro" id="IPR012373">
    <property type="entry name" value="Ferrdict_sens_TM"/>
</dbReference>